<feature type="chain" id="PRO_5042619281" evidence="1">
    <location>
        <begin position="25"/>
        <end position="270"/>
    </location>
</feature>
<comment type="caution">
    <text evidence="2">The sequence shown here is derived from an EMBL/GenBank/DDBJ whole genome shotgun (WGS) entry which is preliminary data.</text>
</comment>
<protein>
    <submittedName>
        <fullName evidence="2">Uncharacterized protein</fullName>
    </submittedName>
</protein>
<dbReference type="Proteomes" id="UP001271007">
    <property type="component" value="Unassembled WGS sequence"/>
</dbReference>
<proteinExistence type="predicted"/>
<dbReference type="AlphaFoldDB" id="A0AAJ0DEA7"/>
<keyword evidence="3" id="KW-1185">Reference proteome</keyword>
<evidence type="ECO:0000313" key="3">
    <source>
        <dbReference type="Proteomes" id="UP001271007"/>
    </source>
</evidence>
<name>A0AAJ0DEA7_9PEZI</name>
<sequence>MLASGGLLFLAALMLGGLDHGVTALPNPFLRKGQNLDKRQTITLNEDCSCNDLSNYQTQTGVGHITADMQQGTFIVKHDMSEDDCNHEGNNWTPGYGDFRFRTYYGGSAFFLQRYTSDGDQVAIPSPISAYPPGSGAVADDLGSCDTACIMRSATDGFHNDGYNFNFSTRSNELSSDQATALGWLGDIPSARGFFNIPICDLTSDEAVTISTSSISVLEDQGKHNTSDSQRGLWCICGPLTDMHGSYLSDNMPAELGTLWNNSMNCKQII</sequence>
<accession>A0AAJ0DEA7</accession>
<reference evidence="2" key="1">
    <citation type="submission" date="2023-04" db="EMBL/GenBank/DDBJ databases">
        <title>Black Yeasts Isolated from many extreme environments.</title>
        <authorList>
            <person name="Coleine C."/>
            <person name="Stajich J.E."/>
            <person name="Selbmann L."/>
        </authorList>
    </citation>
    <scope>NUCLEOTIDE SEQUENCE</scope>
    <source>
        <strain evidence="2">CCFEE 5312</strain>
    </source>
</reference>
<dbReference type="EMBL" id="JAWDJX010000048">
    <property type="protein sequence ID" value="KAK3048470.1"/>
    <property type="molecule type" value="Genomic_DNA"/>
</dbReference>
<evidence type="ECO:0000256" key="1">
    <source>
        <dbReference type="SAM" id="SignalP"/>
    </source>
</evidence>
<keyword evidence="1" id="KW-0732">Signal</keyword>
<organism evidence="2 3">
    <name type="scientific">Extremus antarcticus</name>
    <dbReference type="NCBI Taxonomy" id="702011"/>
    <lineage>
        <taxon>Eukaryota</taxon>
        <taxon>Fungi</taxon>
        <taxon>Dikarya</taxon>
        <taxon>Ascomycota</taxon>
        <taxon>Pezizomycotina</taxon>
        <taxon>Dothideomycetes</taxon>
        <taxon>Dothideomycetidae</taxon>
        <taxon>Mycosphaerellales</taxon>
        <taxon>Extremaceae</taxon>
        <taxon>Extremus</taxon>
    </lineage>
</organism>
<feature type="signal peptide" evidence="1">
    <location>
        <begin position="1"/>
        <end position="24"/>
    </location>
</feature>
<gene>
    <name evidence="2" type="ORF">LTR09_010134</name>
</gene>
<evidence type="ECO:0000313" key="2">
    <source>
        <dbReference type="EMBL" id="KAK3048470.1"/>
    </source>
</evidence>